<organism evidence="1">
    <name type="scientific">Arundo donax</name>
    <name type="common">Giant reed</name>
    <name type="synonym">Donax arundinaceus</name>
    <dbReference type="NCBI Taxonomy" id="35708"/>
    <lineage>
        <taxon>Eukaryota</taxon>
        <taxon>Viridiplantae</taxon>
        <taxon>Streptophyta</taxon>
        <taxon>Embryophyta</taxon>
        <taxon>Tracheophyta</taxon>
        <taxon>Spermatophyta</taxon>
        <taxon>Magnoliopsida</taxon>
        <taxon>Liliopsida</taxon>
        <taxon>Poales</taxon>
        <taxon>Poaceae</taxon>
        <taxon>PACMAD clade</taxon>
        <taxon>Arundinoideae</taxon>
        <taxon>Arundineae</taxon>
        <taxon>Arundo</taxon>
    </lineage>
</organism>
<dbReference type="EMBL" id="GBRH01203284">
    <property type="protein sequence ID" value="JAD94611.1"/>
    <property type="molecule type" value="Transcribed_RNA"/>
</dbReference>
<reference evidence="1" key="1">
    <citation type="submission" date="2014-09" db="EMBL/GenBank/DDBJ databases">
        <authorList>
            <person name="Magalhaes I.L.F."/>
            <person name="Oliveira U."/>
            <person name="Santos F.R."/>
            <person name="Vidigal T.H.D.A."/>
            <person name="Brescovit A.D."/>
            <person name="Santos A.J."/>
        </authorList>
    </citation>
    <scope>NUCLEOTIDE SEQUENCE</scope>
    <source>
        <tissue evidence="1">Shoot tissue taken approximately 20 cm above the soil surface</tissue>
    </source>
</reference>
<accession>A0A0A9E3K6</accession>
<proteinExistence type="predicted"/>
<name>A0A0A9E3K6_ARUDO</name>
<dbReference type="AlphaFoldDB" id="A0A0A9E3K6"/>
<evidence type="ECO:0000313" key="1">
    <source>
        <dbReference type="EMBL" id="JAD94611.1"/>
    </source>
</evidence>
<sequence>MSHVYADTFPARCSADCSNAIRFSTSATVRNSIHSCGSHSRSLCSSFTASGTGPSTDAMPATAARLLEPHPYPLQVARRRQVLSPIVRAPPPLLGRELAQASGDWSAHG</sequence>
<protein>
    <submittedName>
        <fullName evidence="1">Uncharacterized protein</fullName>
    </submittedName>
</protein>
<reference evidence="1" key="2">
    <citation type="journal article" date="2015" name="Data Brief">
        <title>Shoot transcriptome of the giant reed, Arundo donax.</title>
        <authorList>
            <person name="Barrero R.A."/>
            <person name="Guerrero F.D."/>
            <person name="Moolhuijzen P."/>
            <person name="Goolsby J.A."/>
            <person name="Tidwell J."/>
            <person name="Bellgard S.E."/>
            <person name="Bellgard M.I."/>
        </authorList>
    </citation>
    <scope>NUCLEOTIDE SEQUENCE</scope>
    <source>
        <tissue evidence="1">Shoot tissue taken approximately 20 cm above the soil surface</tissue>
    </source>
</reference>